<evidence type="ECO:0000259" key="8">
    <source>
        <dbReference type="Pfam" id="PF00482"/>
    </source>
</evidence>
<evidence type="ECO:0000256" key="5">
    <source>
        <dbReference type="ARBA" id="ARBA00023136"/>
    </source>
</evidence>
<keyword evidence="2" id="KW-1003">Cell membrane</keyword>
<name>D2RYE0_HALTV</name>
<evidence type="ECO:0000256" key="3">
    <source>
        <dbReference type="ARBA" id="ARBA00022692"/>
    </source>
</evidence>
<dbReference type="RefSeq" id="WP_012942153.1">
    <property type="nucleotide sequence ID" value="NC_013743.1"/>
</dbReference>
<feature type="coiled-coil region" evidence="6">
    <location>
        <begin position="546"/>
        <end position="573"/>
    </location>
</feature>
<dbReference type="InterPro" id="IPR018076">
    <property type="entry name" value="T2SS_GspF_dom"/>
</dbReference>
<dbReference type="GeneID" id="8741532"/>
<comment type="subcellular location">
    <subcellularLocation>
        <location evidence="1">Cell membrane</location>
        <topology evidence="1">Multi-pass membrane protein</topology>
    </subcellularLocation>
</comment>
<dbReference type="PANTHER" id="PTHR35402">
    <property type="entry name" value="INTEGRAL MEMBRANE PROTEIN-RELATED"/>
    <property type="match status" value="1"/>
</dbReference>
<dbReference type="AlphaFoldDB" id="D2RYE0"/>
<keyword evidence="5 7" id="KW-0472">Membrane</keyword>
<keyword evidence="10" id="KW-1185">Reference proteome</keyword>
<evidence type="ECO:0000256" key="2">
    <source>
        <dbReference type="ARBA" id="ARBA00022475"/>
    </source>
</evidence>
<reference evidence="9 10" key="1">
    <citation type="journal article" date="2010" name="Stand. Genomic Sci.">
        <title>Complete genome sequence of Haloterrigena turkmenica type strain (4k).</title>
        <authorList>
            <person name="Saunders E."/>
            <person name="Tindall B.J."/>
            <person name="Fahnrich R."/>
            <person name="Lapidus A."/>
            <person name="Copeland A."/>
            <person name="Del Rio T.G."/>
            <person name="Lucas S."/>
            <person name="Chen F."/>
            <person name="Tice H."/>
            <person name="Cheng J.F."/>
            <person name="Han C."/>
            <person name="Detter J.C."/>
            <person name="Bruce D."/>
            <person name="Goodwin L."/>
            <person name="Chain P."/>
            <person name="Pitluck S."/>
            <person name="Pati A."/>
            <person name="Ivanova N."/>
            <person name="Mavromatis K."/>
            <person name="Chen A."/>
            <person name="Palaniappan K."/>
            <person name="Land M."/>
            <person name="Hauser L."/>
            <person name="Chang Y.J."/>
            <person name="Jeffries C.D."/>
            <person name="Brettin T."/>
            <person name="Rohde M."/>
            <person name="Goker M."/>
            <person name="Bristow J."/>
            <person name="Eisen J.A."/>
            <person name="Markowitz V."/>
            <person name="Hugenholtz P."/>
            <person name="Klenk H.P."/>
            <person name="Kyrpides N.C."/>
        </authorList>
    </citation>
    <scope>NUCLEOTIDE SEQUENCE [LARGE SCALE GENOMIC DNA]</scope>
    <source>
        <strain evidence="10">ATCC 51198 / DSM 5511 / JCM 9101 / NCIMB 13204 / VKM B-1734 / 4k</strain>
    </source>
</reference>
<evidence type="ECO:0000313" key="10">
    <source>
        <dbReference type="Proteomes" id="UP000001903"/>
    </source>
</evidence>
<keyword evidence="3 7" id="KW-0812">Transmembrane</keyword>
<gene>
    <name evidence="9" type="ordered locus">Htur_0947</name>
</gene>
<feature type="transmembrane region" description="Helical" evidence="7">
    <location>
        <begin position="400"/>
        <end position="419"/>
    </location>
</feature>
<feature type="transmembrane region" description="Helical" evidence="7">
    <location>
        <begin position="277"/>
        <end position="297"/>
    </location>
</feature>
<dbReference type="Pfam" id="PF00482">
    <property type="entry name" value="T2SSF"/>
    <property type="match status" value="2"/>
</dbReference>
<organism evidence="9 10">
    <name type="scientific">Haloterrigena turkmenica (strain ATCC 51198 / DSM 5511 / JCM 9101 / NCIMB 13204 / VKM B-1734 / 4k)</name>
    <name type="common">Halococcus turkmenicus</name>
    <dbReference type="NCBI Taxonomy" id="543526"/>
    <lineage>
        <taxon>Archaea</taxon>
        <taxon>Methanobacteriati</taxon>
        <taxon>Methanobacteriota</taxon>
        <taxon>Stenosarchaea group</taxon>
        <taxon>Halobacteria</taxon>
        <taxon>Halobacteriales</taxon>
        <taxon>Natrialbaceae</taxon>
        <taxon>Haloterrigena</taxon>
    </lineage>
</organism>
<feature type="transmembrane region" description="Helical" evidence="7">
    <location>
        <begin position="582"/>
        <end position="599"/>
    </location>
</feature>
<accession>D2RYE0</accession>
<proteinExistence type="predicted"/>
<dbReference type="Proteomes" id="UP000001903">
    <property type="component" value="Chromosome"/>
</dbReference>
<dbReference type="PANTHER" id="PTHR35402:SF1">
    <property type="entry name" value="TYPE II SECRETION SYSTEM PROTEIN GSPF DOMAIN-CONTAINING PROTEIN"/>
    <property type="match status" value="1"/>
</dbReference>
<dbReference type="Gene3D" id="1.20.81.30">
    <property type="entry name" value="Type II secretion system (T2SS), domain F"/>
    <property type="match status" value="1"/>
</dbReference>
<feature type="transmembrane region" description="Helical" evidence="7">
    <location>
        <begin position="651"/>
        <end position="671"/>
    </location>
</feature>
<keyword evidence="4 7" id="KW-1133">Transmembrane helix</keyword>
<feature type="domain" description="Type II secretion system protein GspF" evidence="8">
    <location>
        <begin position="166"/>
        <end position="291"/>
    </location>
</feature>
<keyword evidence="6" id="KW-0175">Coiled coil</keyword>
<dbReference type="EMBL" id="CP001860">
    <property type="protein sequence ID" value="ADB59841.1"/>
    <property type="molecule type" value="Genomic_DNA"/>
</dbReference>
<feature type="transmembrane region" description="Helical" evidence="7">
    <location>
        <begin position="115"/>
        <end position="143"/>
    </location>
</feature>
<feature type="transmembrane region" description="Helical" evidence="7">
    <location>
        <begin position="309"/>
        <end position="329"/>
    </location>
</feature>
<dbReference type="KEGG" id="htu:Htur_0947"/>
<evidence type="ECO:0000256" key="1">
    <source>
        <dbReference type="ARBA" id="ARBA00004651"/>
    </source>
</evidence>
<feature type="transmembrane region" description="Helical" evidence="7">
    <location>
        <begin position="439"/>
        <end position="456"/>
    </location>
</feature>
<evidence type="ECO:0000256" key="4">
    <source>
        <dbReference type="ARBA" id="ARBA00022989"/>
    </source>
</evidence>
<dbReference type="STRING" id="543526.Htur_0947"/>
<protein>
    <submittedName>
        <fullName evidence="9">Type II secretion system F domain protein</fullName>
    </submittedName>
</protein>
<feature type="transmembrane region" description="Helical" evidence="7">
    <location>
        <begin position="678"/>
        <end position="696"/>
    </location>
</feature>
<feature type="domain" description="Type II secretion system protein GspF" evidence="8">
    <location>
        <begin position="475"/>
        <end position="599"/>
    </location>
</feature>
<dbReference type="eggNOG" id="arCOG01808">
    <property type="taxonomic scope" value="Archaea"/>
</dbReference>
<dbReference type="HOGENOM" id="CLU_017646_1_0_2"/>
<dbReference type="GO" id="GO:0005886">
    <property type="term" value="C:plasma membrane"/>
    <property type="evidence" value="ECO:0007669"/>
    <property type="project" value="UniProtKB-SubCell"/>
</dbReference>
<evidence type="ECO:0000313" key="9">
    <source>
        <dbReference type="EMBL" id="ADB59841.1"/>
    </source>
</evidence>
<dbReference type="InterPro" id="IPR056569">
    <property type="entry name" value="ArlJ-like"/>
</dbReference>
<dbReference type="OrthoDB" id="200343at2157"/>
<sequence>MSLQTDSSGGSGSGGLSGGSDVLGETFYPLYDWLFSDDSEFAGDVETKLAQARMTDTVELYLSRALGIGFISGLALWLLGLLLGYTLFATGIIQVDEILGFPVSSDLVLQIIDTLRIPALVFFTGLVFGSIGFAIGFGSLVAIPYSRASTRRRQINMLLTDSVSFMYALSVGGLNQLEIIEAMAQADDTYGEVAKEFQSIVKETEYFDIDYRTAIRKQALETPSDELSQFLTDMLSIVNSGGDMESFLEDKKEKHMRTAKQEQELTLETLELFGEMYMTLSLFPLLLIIIMVVMQMIPQASVTNTMLYMTVYALIPLTGVGFLIMVSTVKEDEPGDGYLSMGDTDDRLENQGDQGLLDLGLIEKFTGDHSVFDRIKNREGTYETMEVLQKPHIFFRDNPLFTLALTVPASLVIVTTAMMNGSAPTSWDGLLENAVWGTFIYVYVPLYVIAIPLSVFREWNVRHRNSVVSQLSEDLRKLSSSNDTGLTLLESLKAVSDTTSGKLAREFEMMHTKVNYGTSLKQALIEFNNKYHIPRLARTTRLITEAQEASNQISDVLRTAARASENHDDIERERKSRTRMQVVIIIMTFMTVLAVIAILKTQFIDTMAGLGESTGGAESSSAGTAGGGGGGGGLSDANLSENIDVNMLSVLFFHAVTMQAILSGVICGYIRDADVLSGLKYAVILATIALVGWTLVA</sequence>
<evidence type="ECO:0000256" key="6">
    <source>
        <dbReference type="SAM" id="Coils"/>
    </source>
</evidence>
<evidence type="ECO:0000256" key="7">
    <source>
        <dbReference type="SAM" id="Phobius"/>
    </source>
</evidence>
<dbReference type="InterPro" id="IPR042094">
    <property type="entry name" value="T2SS_GspF_sf"/>
</dbReference>